<gene>
    <name evidence="3" type="ORF">GCM10011600_02060</name>
</gene>
<comment type="function">
    <text evidence="2">Antitoxin component of a type II toxin-antitoxin (TA) system.</text>
</comment>
<reference evidence="3" key="1">
    <citation type="journal article" date="2014" name="Int. J. Syst. Evol. Microbiol.">
        <title>Complete genome sequence of Corynebacterium casei LMG S-19264T (=DSM 44701T), isolated from a smear-ripened cheese.</title>
        <authorList>
            <consortium name="US DOE Joint Genome Institute (JGI-PGF)"/>
            <person name="Walter F."/>
            <person name="Albersmeier A."/>
            <person name="Kalinowski J."/>
            <person name="Ruckert C."/>
        </authorList>
    </citation>
    <scope>NUCLEOTIDE SEQUENCE</scope>
    <source>
        <strain evidence="3">CGMCC 1.16548</strain>
    </source>
</reference>
<proteinExistence type="inferred from homology"/>
<dbReference type="EMBL" id="BNAI01000001">
    <property type="protein sequence ID" value="GHF05168.1"/>
    <property type="molecule type" value="Genomic_DNA"/>
</dbReference>
<comment type="similarity">
    <text evidence="1 2">Belongs to the phD/YefM antitoxin family.</text>
</comment>
<comment type="caution">
    <text evidence="3">The sequence shown here is derived from an EMBL/GenBank/DDBJ whole genome shotgun (WGS) entry which is preliminary data.</text>
</comment>
<dbReference type="InterPro" id="IPR051416">
    <property type="entry name" value="phD-YefM_TA_antitoxins"/>
</dbReference>
<dbReference type="Gene3D" id="3.40.1620.10">
    <property type="entry name" value="YefM-like domain"/>
    <property type="match status" value="1"/>
</dbReference>
<dbReference type="InterPro" id="IPR036165">
    <property type="entry name" value="YefM-like_sf"/>
</dbReference>
<dbReference type="Proteomes" id="UP000617531">
    <property type="component" value="Unassembled WGS sequence"/>
</dbReference>
<reference evidence="3" key="2">
    <citation type="submission" date="2020-09" db="EMBL/GenBank/DDBJ databases">
        <authorList>
            <person name="Sun Q."/>
            <person name="Zhou Y."/>
        </authorList>
    </citation>
    <scope>NUCLEOTIDE SEQUENCE</scope>
    <source>
        <strain evidence="3">CGMCC 1.16548</strain>
    </source>
</reference>
<evidence type="ECO:0000313" key="3">
    <source>
        <dbReference type="EMBL" id="GHF05168.1"/>
    </source>
</evidence>
<dbReference type="RefSeq" id="WP_191281533.1">
    <property type="nucleotide sequence ID" value="NZ_BNAI01000001.1"/>
</dbReference>
<dbReference type="AlphaFoldDB" id="A0A8J3DZM6"/>
<sequence length="76" mass="8537">MSINIYEAKTQLSKLIARVEEGEEITISRNGRPAARLVPIGRRTAPRVPGALKGQIVIHDDFDELDEETLSDWYGE</sequence>
<evidence type="ECO:0000256" key="1">
    <source>
        <dbReference type="ARBA" id="ARBA00009981"/>
    </source>
</evidence>
<evidence type="ECO:0000313" key="4">
    <source>
        <dbReference type="Proteomes" id="UP000617531"/>
    </source>
</evidence>
<accession>A0A8J3DZM6</accession>
<dbReference type="SUPFAM" id="SSF143120">
    <property type="entry name" value="YefM-like"/>
    <property type="match status" value="1"/>
</dbReference>
<protein>
    <recommendedName>
        <fullName evidence="2">Antitoxin</fullName>
    </recommendedName>
</protein>
<name>A0A8J3DZM6_9MICO</name>
<dbReference type="NCBIfam" id="TIGR01552">
    <property type="entry name" value="phd_fam"/>
    <property type="match status" value="1"/>
</dbReference>
<organism evidence="3 4">
    <name type="scientific">Pseudolysinimonas yzui</name>
    <dbReference type="NCBI Taxonomy" id="2708254"/>
    <lineage>
        <taxon>Bacteria</taxon>
        <taxon>Bacillati</taxon>
        <taxon>Actinomycetota</taxon>
        <taxon>Actinomycetes</taxon>
        <taxon>Micrococcales</taxon>
        <taxon>Microbacteriaceae</taxon>
        <taxon>Pseudolysinimonas</taxon>
    </lineage>
</organism>
<dbReference type="InterPro" id="IPR006442">
    <property type="entry name" value="Antitoxin_Phd/YefM"/>
</dbReference>
<keyword evidence="4" id="KW-1185">Reference proteome</keyword>
<evidence type="ECO:0000256" key="2">
    <source>
        <dbReference type="RuleBase" id="RU362080"/>
    </source>
</evidence>
<dbReference type="PANTHER" id="PTHR35377">
    <property type="entry name" value="ANTITOXIN VAPB49-RELATED-RELATED"/>
    <property type="match status" value="1"/>
</dbReference>
<dbReference type="Pfam" id="PF02604">
    <property type="entry name" value="PhdYeFM_antitox"/>
    <property type="match status" value="1"/>
</dbReference>